<feature type="binding site" evidence="5">
    <location>
        <begin position="588"/>
        <end position="589"/>
    </location>
    <ligand>
        <name>substrate</name>
    </ligand>
</feature>
<evidence type="ECO:0000256" key="2">
    <source>
        <dbReference type="ARBA" id="ARBA00022676"/>
    </source>
</evidence>
<dbReference type="InterPro" id="IPR005194">
    <property type="entry name" value="Glyco_hydro_65_C"/>
</dbReference>
<accession>A0A369B4M3</accession>
<dbReference type="InterPro" id="IPR012341">
    <property type="entry name" value="6hp_glycosidase-like_sf"/>
</dbReference>
<gene>
    <name evidence="9" type="ORF">DFP94_11392</name>
</gene>
<comment type="caution">
    <text evidence="9">The sequence shown here is derived from an EMBL/GenBank/DDBJ whole genome shotgun (WGS) entry which is preliminary data.</text>
</comment>
<dbReference type="GO" id="GO:0016757">
    <property type="term" value="F:glycosyltransferase activity"/>
    <property type="evidence" value="ECO:0007669"/>
    <property type="project" value="UniProtKB-KW"/>
</dbReference>
<evidence type="ECO:0000259" key="6">
    <source>
        <dbReference type="Pfam" id="PF03632"/>
    </source>
</evidence>
<feature type="domain" description="Glycoside hydrolase family 65 central catalytic" evidence="6">
    <location>
        <begin position="299"/>
        <end position="681"/>
    </location>
</feature>
<dbReference type="OrthoDB" id="9758855at2"/>
<dbReference type="InterPro" id="IPR008928">
    <property type="entry name" value="6-hairpin_glycosidase_sf"/>
</dbReference>
<feature type="active site" description="Proton donor" evidence="4">
    <location>
        <position position="476"/>
    </location>
</feature>
<dbReference type="PANTHER" id="PTHR11051:SF8">
    <property type="entry name" value="PROTEIN-GLUCOSYLGALACTOSYLHYDROXYLYSINE GLUCOSIDASE"/>
    <property type="match status" value="1"/>
</dbReference>
<feature type="domain" description="Glycoside hydrolase family 65 N-terminal" evidence="8">
    <location>
        <begin position="7"/>
        <end position="242"/>
    </location>
</feature>
<feature type="binding site" evidence="5">
    <location>
        <begin position="334"/>
        <end position="335"/>
    </location>
    <ligand>
        <name>substrate</name>
    </ligand>
</feature>
<comment type="similarity">
    <text evidence="1">Belongs to the glycosyl hydrolase 65 family.</text>
</comment>
<evidence type="ECO:0000256" key="5">
    <source>
        <dbReference type="PIRSR" id="PIRSR036289-51"/>
    </source>
</evidence>
<dbReference type="AlphaFoldDB" id="A0A369B4M3"/>
<dbReference type="Gene3D" id="2.60.420.10">
    <property type="entry name" value="Maltose phosphorylase, domain 3"/>
    <property type="match status" value="1"/>
</dbReference>
<dbReference type="Pfam" id="PF03636">
    <property type="entry name" value="Glyco_hydro_65N"/>
    <property type="match status" value="1"/>
</dbReference>
<proteinExistence type="inferred from homology"/>
<sequence length="763" mass="85010">MNWRIREQGFDKDRIAANGNKFMIGNGYMGYRGTMEEFTREELTATTLAGLYDRVDGKWREPVNAPNGLFTVAEYEGTPLGVLSSDAEVLEHEQELDIRQAVHRRVTVFGIPGRAEERRVTVNAERFASAERLNLLAAKISITSSADGELVIRTGIDGEVWDINGPHLEGLAGRQAEGSLLLSGTTQELKVPVAVAEAASYEFDAEAVIEDTATPGLMARELRVPCRAGETYTIYKYVAVFTGLDGAGDPGEAALRLSREAAVLGYEALLREHAAKWEEKWSRADVVIEGDEEAQLALRYSLYQLLIIAPEHSEKLSIPARGLSGQVYKGAVFWDTEMFMLPFFLYSQPEAARNLMMYRVHTLDGARRKAAEYGYEGAFYAWESQESGDDACTLFNVNDVFTGRPMRTYFRDKQVHISADVAYGIWQYYSFTGDGSLLLNGGAETVWECARFFYTYAYFNPGKQRYEILDVTGPDEYHERVNNNAFTNALVKRSLYVALEAMDFLRTNDPQQYEALVKGSAIQPEHIRDLHDRLYVPQPDAETKLIEQFDRYFALEDVPLPELKSRVLNKNEYWGGGNGLATTTQILKQADVVLMLHLFQNQYDRETKKANWEFYEPRTEHGSSLSSCIYALVAADIGSSEWAYPYFLRTATIDLTGDSKQYVGDLYIGGTHPAANGGAWMAAVLGFAGISFDGKTASIKPSMPQKWQAVELSLILRGQSFKVRVMPTGVAVEAGAGNGETVAFKIGTRDIQVAPGETARVDL</sequence>
<dbReference type="PANTHER" id="PTHR11051">
    <property type="entry name" value="GLYCOSYL HYDROLASE-RELATED"/>
    <property type="match status" value="1"/>
</dbReference>
<dbReference type="Gene3D" id="2.70.98.40">
    <property type="entry name" value="Glycoside hydrolase, family 65, N-terminal domain"/>
    <property type="match status" value="1"/>
</dbReference>
<organism evidence="9 10">
    <name type="scientific">Fontibacillus phaseoli</name>
    <dbReference type="NCBI Taxonomy" id="1416533"/>
    <lineage>
        <taxon>Bacteria</taxon>
        <taxon>Bacillati</taxon>
        <taxon>Bacillota</taxon>
        <taxon>Bacilli</taxon>
        <taxon>Bacillales</taxon>
        <taxon>Paenibacillaceae</taxon>
        <taxon>Fontibacillus</taxon>
    </lineage>
</organism>
<dbReference type="EMBL" id="QPJW01000013">
    <property type="protein sequence ID" value="RCX16235.1"/>
    <property type="molecule type" value="Genomic_DNA"/>
</dbReference>
<evidence type="ECO:0000313" key="10">
    <source>
        <dbReference type="Proteomes" id="UP000253090"/>
    </source>
</evidence>
<dbReference type="InterPro" id="IPR017045">
    <property type="entry name" value="Malt_Pase/Glycosyl_Hdrlase"/>
</dbReference>
<dbReference type="InterPro" id="IPR005195">
    <property type="entry name" value="Glyco_hydro_65_M"/>
</dbReference>
<dbReference type="Proteomes" id="UP000253090">
    <property type="component" value="Unassembled WGS sequence"/>
</dbReference>
<reference evidence="9 10" key="1">
    <citation type="submission" date="2018-07" db="EMBL/GenBank/DDBJ databases">
        <title>Genomic Encyclopedia of Type Strains, Phase III (KMG-III): the genomes of soil and plant-associated and newly described type strains.</title>
        <authorList>
            <person name="Whitman W."/>
        </authorList>
    </citation>
    <scope>NUCLEOTIDE SEQUENCE [LARGE SCALE GENOMIC DNA]</scope>
    <source>
        <strain evidence="9 10">CECT 8333</strain>
    </source>
</reference>
<keyword evidence="9" id="KW-0378">Hydrolase</keyword>
<dbReference type="Pfam" id="PF03633">
    <property type="entry name" value="Glyco_hydro_65C"/>
    <property type="match status" value="1"/>
</dbReference>
<keyword evidence="3" id="KW-0808">Transferase</keyword>
<feature type="domain" description="Glycoside hydrolase family 65 C-terminal" evidence="7">
    <location>
        <begin position="693"/>
        <end position="744"/>
    </location>
</feature>
<dbReference type="SUPFAM" id="SSF48208">
    <property type="entry name" value="Six-hairpin glycosidases"/>
    <property type="match status" value="1"/>
</dbReference>
<dbReference type="Gene3D" id="1.50.10.10">
    <property type="match status" value="1"/>
</dbReference>
<dbReference type="SUPFAM" id="SSF74650">
    <property type="entry name" value="Galactose mutarotase-like"/>
    <property type="match status" value="1"/>
</dbReference>
<name>A0A369B4M3_9BACL</name>
<dbReference type="InterPro" id="IPR037018">
    <property type="entry name" value="GH65_N"/>
</dbReference>
<evidence type="ECO:0000259" key="8">
    <source>
        <dbReference type="Pfam" id="PF03636"/>
    </source>
</evidence>
<evidence type="ECO:0000256" key="1">
    <source>
        <dbReference type="ARBA" id="ARBA00006768"/>
    </source>
</evidence>
<dbReference type="RefSeq" id="WP_114498547.1">
    <property type="nucleotide sequence ID" value="NZ_QPJW01000013.1"/>
</dbReference>
<dbReference type="Pfam" id="PF03632">
    <property type="entry name" value="Glyco_hydro_65m"/>
    <property type="match status" value="1"/>
</dbReference>
<dbReference type="GO" id="GO:0004553">
    <property type="term" value="F:hydrolase activity, hydrolyzing O-glycosyl compounds"/>
    <property type="evidence" value="ECO:0007669"/>
    <property type="project" value="TreeGrafter"/>
</dbReference>
<keyword evidence="10" id="KW-1185">Reference proteome</keyword>
<dbReference type="InterPro" id="IPR005196">
    <property type="entry name" value="Glyco_hydro_65_N"/>
</dbReference>
<evidence type="ECO:0000256" key="4">
    <source>
        <dbReference type="PIRSR" id="PIRSR036289-50"/>
    </source>
</evidence>
<evidence type="ECO:0000313" key="9">
    <source>
        <dbReference type="EMBL" id="RCX16235.1"/>
    </source>
</evidence>
<evidence type="ECO:0000259" key="7">
    <source>
        <dbReference type="Pfam" id="PF03633"/>
    </source>
</evidence>
<dbReference type="PIRSF" id="PIRSF036289">
    <property type="entry name" value="Glycosyl_hydrolase_malt_phosph"/>
    <property type="match status" value="1"/>
</dbReference>
<protein>
    <submittedName>
        <fullName evidence="9">Trehalose/maltose hydrolase-like predicted phosphorylase</fullName>
    </submittedName>
</protein>
<dbReference type="InterPro" id="IPR011013">
    <property type="entry name" value="Gal_mutarotase_sf_dom"/>
</dbReference>
<evidence type="ECO:0000256" key="3">
    <source>
        <dbReference type="ARBA" id="ARBA00022679"/>
    </source>
</evidence>
<keyword evidence="2" id="KW-0328">Glycosyltransferase</keyword>
<dbReference type="GO" id="GO:0005975">
    <property type="term" value="P:carbohydrate metabolic process"/>
    <property type="evidence" value="ECO:0007669"/>
    <property type="project" value="InterPro"/>
</dbReference>
<dbReference type="GO" id="GO:0030246">
    <property type="term" value="F:carbohydrate binding"/>
    <property type="evidence" value="ECO:0007669"/>
    <property type="project" value="InterPro"/>
</dbReference>